<dbReference type="Proteomes" id="UP000190774">
    <property type="component" value="Unassembled WGS sequence"/>
</dbReference>
<dbReference type="GO" id="GO:0016791">
    <property type="term" value="F:phosphatase activity"/>
    <property type="evidence" value="ECO:0007669"/>
    <property type="project" value="TreeGrafter"/>
</dbReference>
<sequence length="205" mass="22725">MPLIQLIRHAESVANAGGVSQTPACIPLTDLGHQQAQALLAHFPQAPDLVVVSPFIRTLETANPLLAKFPHVPVETWPVQEFTYLDNEAYRGTTVAQRSPAAQAYWQRGDVRHCHGHGAESFADFMARVDHLIERLSLETRRHIAIFSHGFFISAVLWRCQHPTAPVDTRFMGDYLQNRLANPVPNALIVPFPGAESRQPKLAAA</sequence>
<evidence type="ECO:0000313" key="2">
    <source>
        <dbReference type="Proteomes" id="UP000190774"/>
    </source>
</evidence>
<dbReference type="CDD" id="cd07067">
    <property type="entry name" value="HP_PGM_like"/>
    <property type="match status" value="1"/>
</dbReference>
<dbReference type="Pfam" id="PF00300">
    <property type="entry name" value="His_Phos_1"/>
    <property type="match status" value="1"/>
</dbReference>
<dbReference type="RefSeq" id="WP_078815341.1">
    <property type="nucleotide sequence ID" value="NZ_FUYE01000018.1"/>
</dbReference>
<dbReference type="AlphaFoldDB" id="A0A1T4YTS4"/>
<protein>
    <submittedName>
        <fullName evidence="1">Broad specificity phosphatase PhoE</fullName>
    </submittedName>
</protein>
<accession>A0A1T4YTS4</accession>
<dbReference type="InterPro" id="IPR050275">
    <property type="entry name" value="PGM_Phosphatase"/>
</dbReference>
<proteinExistence type="predicted"/>
<gene>
    <name evidence="1" type="ORF">SAMN02745166_04185</name>
</gene>
<keyword evidence="2" id="KW-1185">Reference proteome</keyword>
<reference evidence="2" key="1">
    <citation type="submission" date="2017-02" db="EMBL/GenBank/DDBJ databases">
        <authorList>
            <person name="Varghese N."/>
            <person name="Submissions S."/>
        </authorList>
    </citation>
    <scope>NUCLEOTIDE SEQUENCE [LARGE SCALE GENOMIC DNA]</scope>
    <source>
        <strain evidence="2">ATCC 700200</strain>
    </source>
</reference>
<dbReference type="InterPro" id="IPR029033">
    <property type="entry name" value="His_PPase_superfam"/>
</dbReference>
<dbReference type="PANTHER" id="PTHR48100">
    <property type="entry name" value="BROAD-SPECIFICITY PHOSPHATASE YOR283W-RELATED"/>
    <property type="match status" value="1"/>
</dbReference>
<dbReference type="OrthoDB" id="9782128at2"/>
<dbReference type="InterPro" id="IPR013078">
    <property type="entry name" value="His_Pase_superF_clade-1"/>
</dbReference>
<dbReference type="Gene3D" id="3.40.50.1240">
    <property type="entry name" value="Phosphoglycerate mutase-like"/>
    <property type="match status" value="1"/>
</dbReference>
<name>A0A1T4YTS4_9BACT</name>
<evidence type="ECO:0000313" key="1">
    <source>
        <dbReference type="EMBL" id="SKB05140.1"/>
    </source>
</evidence>
<organism evidence="1 2">
    <name type="scientific">Prosthecobacter debontii</name>
    <dbReference type="NCBI Taxonomy" id="48467"/>
    <lineage>
        <taxon>Bacteria</taxon>
        <taxon>Pseudomonadati</taxon>
        <taxon>Verrucomicrobiota</taxon>
        <taxon>Verrucomicrobiia</taxon>
        <taxon>Verrucomicrobiales</taxon>
        <taxon>Verrucomicrobiaceae</taxon>
        <taxon>Prosthecobacter</taxon>
    </lineage>
</organism>
<dbReference type="EMBL" id="FUYE01000018">
    <property type="protein sequence ID" value="SKB05140.1"/>
    <property type="molecule type" value="Genomic_DNA"/>
</dbReference>
<dbReference type="SUPFAM" id="SSF53254">
    <property type="entry name" value="Phosphoglycerate mutase-like"/>
    <property type="match status" value="1"/>
</dbReference>
<dbReference type="STRING" id="48467.SAMN02745166_04185"/>
<dbReference type="SMART" id="SM00855">
    <property type="entry name" value="PGAM"/>
    <property type="match status" value="1"/>
</dbReference>